<dbReference type="AlphaFoldDB" id="A0A3D8L8N2"/>
<sequence length="66" mass="7724">MCFEGKWLRSFLKKFPVISGLRNDRSTAHNLFNYYNQQIQPATGGELNVLEEPEYAGLRKLLNRLH</sequence>
<reference evidence="2" key="1">
    <citation type="submission" date="2018-08" db="EMBL/GenBank/DDBJ databases">
        <authorList>
            <person name="Liu Z.-W."/>
            <person name="Du Z.-J."/>
        </authorList>
    </citation>
    <scope>NUCLEOTIDE SEQUENCE [LARGE SCALE GENOMIC DNA]</scope>
    <source>
        <strain evidence="2">H4X</strain>
    </source>
</reference>
<comment type="caution">
    <text evidence="1">The sequence shown here is derived from an EMBL/GenBank/DDBJ whole genome shotgun (WGS) entry which is preliminary data.</text>
</comment>
<dbReference type="Proteomes" id="UP000256708">
    <property type="component" value="Unassembled WGS sequence"/>
</dbReference>
<evidence type="ECO:0000313" key="2">
    <source>
        <dbReference type="Proteomes" id="UP000256708"/>
    </source>
</evidence>
<dbReference type="EMBL" id="QRGR01000021">
    <property type="protein sequence ID" value="RDV13656.1"/>
    <property type="molecule type" value="Genomic_DNA"/>
</dbReference>
<evidence type="ECO:0000313" key="1">
    <source>
        <dbReference type="EMBL" id="RDV13656.1"/>
    </source>
</evidence>
<proteinExistence type="predicted"/>
<keyword evidence="2" id="KW-1185">Reference proteome</keyword>
<organism evidence="1 2">
    <name type="scientific">Pontibacter diazotrophicus</name>
    <dbReference type="NCBI Taxonomy" id="1400979"/>
    <lineage>
        <taxon>Bacteria</taxon>
        <taxon>Pseudomonadati</taxon>
        <taxon>Bacteroidota</taxon>
        <taxon>Cytophagia</taxon>
        <taxon>Cytophagales</taxon>
        <taxon>Hymenobacteraceae</taxon>
        <taxon>Pontibacter</taxon>
    </lineage>
</organism>
<accession>A0A3D8L8N2</accession>
<gene>
    <name evidence="1" type="ORF">DXT99_17940</name>
</gene>
<name>A0A3D8L8N2_9BACT</name>
<protein>
    <submittedName>
        <fullName evidence="1">Uncharacterized protein</fullName>
    </submittedName>
</protein>